<protein>
    <recommendedName>
        <fullName evidence="10">Protein TonB</fullName>
    </recommendedName>
</protein>
<comment type="similarity">
    <text evidence="2 10">Belongs to the TonB family.</text>
</comment>
<proteinExistence type="inferred from homology"/>
<reference evidence="13 14" key="1">
    <citation type="submission" date="2018-11" db="EMBL/GenBank/DDBJ databases">
        <title>Complete Genome Sequence of Vbrio mediterranei 117-T6: a Potential Pathogen Bacteria Isolated from the Conchocelis of Pyropia.</title>
        <authorList>
            <person name="Liu Q."/>
        </authorList>
    </citation>
    <scope>NUCLEOTIDE SEQUENCE [LARGE SCALE GENOMIC DNA]</scope>
    <source>
        <strain evidence="13 14">117-T6</strain>
    </source>
</reference>
<evidence type="ECO:0000256" key="5">
    <source>
        <dbReference type="ARBA" id="ARBA00022519"/>
    </source>
</evidence>
<dbReference type="GO" id="GO:0031992">
    <property type="term" value="F:energy transducer activity"/>
    <property type="evidence" value="ECO:0007669"/>
    <property type="project" value="InterPro"/>
</dbReference>
<evidence type="ECO:0000313" key="14">
    <source>
        <dbReference type="Proteomes" id="UP000279760"/>
    </source>
</evidence>
<organism evidence="13 14">
    <name type="scientific">Vibrio mediterranei</name>
    <dbReference type="NCBI Taxonomy" id="689"/>
    <lineage>
        <taxon>Bacteria</taxon>
        <taxon>Pseudomonadati</taxon>
        <taxon>Pseudomonadota</taxon>
        <taxon>Gammaproteobacteria</taxon>
        <taxon>Vibrionales</taxon>
        <taxon>Vibrionaceae</taxon>
        <taxon>Vibrio</taxon>
    </lineage>
</organism>
<feature type="compositionally biased region" description="Basic and acidic residues" evidence="11">
    <location>
        <begin position="113"/>
        <end position="139"/>
    </location>
</feature>
<evidence type="ECO:0000256" key="9">
    <source>
        <dbReference type="ARBA" id="ARBA00023136"/>
    </source>
</evidence>
<keyword evidence="4 10" id="KW-1003">Cell membrane</keyword>
<dbReference type="RefSeq" id="WP_124941332.1">
    <property type="nucleotide sequence ID" value="NZ_CP033578.1"/>
</dbReference>
<evidence type="ECO:0000259" key="12">
    <source>
        <dbReference type="PROSITE" id="PS52015"/>
    </source>
</evidence>
<dbReference type="PANTHER" id="PTHR33446">
    <property type="entry name" value="PROTEIN TONB-RELATED"/>
    <property type="match status" value="1"/>
</dbReference>
<dbReference type="Proteomes" id="UP000279760">
    <property type="component" value="Chromosome 2"/>
</dbReference>
<gene>
    <name evidence="13" type="ORF">ECB94_18385</name>
</gene>
<keyword evidence="8 10" id="KW-1133">Transmembrane helix</keyword>
<accession>A0A3G4VEV6</accession>
<comment type="subcellular location">
    <subcellularLocation>
        <location evidence="1 10">Cell inner membrane</location>
        <topology evidence="1 10">Single-pass membrane protein</topology>
        <orientation evidence="1 10">Periplasmic side</orientation>
    </subcellularLocation>
</comment>
<feature type="compositionally biased region" description="Basic residues" evidence="11">
    <location>
        <begin position="100"/>
        <end position="112"/>
    </location>
</feature>
<dbReference type="GO" id="GO:0030288">
    <property type="term" value="C:outer membrane-bounded periplasmic space"/>
    <property type="evidence" value="ECO:0007669"/>
    <property type="project" value="InterPro"/>
</dbReference>
<dbReference type="PANTHER" id="PTHR33446:SF2">
    <property type="entry name" value="PROTEIN TONB"/>
    <property type="match status" value="1"/>
</dbReference>
<keyword evidence="7 10" id="KW-0653">Protein transport</keyword>
<feature type="transmembrane region" description="Helical" evidence="10">
    <location>
        <begin position="6"/>
        <end position="23"/>
    </location>
</feature>
<evidence type="ECO:0000256" key="6">
    <source>
        <dbReference type="ARBA" id="ARBA00022692"/>
    </source>
</evidence>
<evidence type="ECO:0000256" key="4">
    <source>
        <dbReference type="ARBA" id="ARBA00022475"/>
    </source>
</evidence>
<dbReference type="Gene3D" id="3.30.1150.10">
    <property type="match status" value="1"/>
</dbReference>
<dbReference type="Pfam" id="PF03544">
    <property type="entry name" value="TonB_C"/>
    <property type="match status" value="1"/>
</dbReference>
<name>A0A3G4VEV6_9VIBR</name>
<evidence type="ECO:0000256" key="11">
    <source>
        <dbReference type="SAM" id="MobiDB-lite"/>
    </source>
</evidence>
<dbReference type="InterPro" id="IPR006260">
    <property type="entry name" value="TonB/TolA_C"/>
</dbReference>
<dbReference type="NCBIfam" id="TIGR01352">
    <property type="entry name" value="tonB_Cterm"/>
    <property type="match status" value="1"/>
</dbReference>
<evidence type="ECO:0000256" key="7">
    <source>
        <dbReference type="ARBA" id="ARBA00022927"/>
    </source>
</evidence>
<dbReference type="PROSITE" id="PS52015">
    <property type="entry name" value="TONB_CTD"/>
    <property type="match status" value="1"/>
</dbReference>
<dbReference type="EMBL" id="CP033578">
    <property type="protein sequence ID" value="AYV23274.1"/>
    <property type="molecule type" value="Genomic_DNA"/>
</dbReference>
<evidence type="ECO:0000313" key="13">
    <source>
        <dbReference type="EMBL" id="AYV23274.1"/>
    </source>
</evidence>
<dbReference type="InterPro" id="IPR037682">
    <property type="entry name" value="TonB_C"/>
</dbReference>
<keyword evidence="3 10" id="KW-0813">Transport</keyword>
<feature type="compositionally biased region" description="Basic and acidic residues" evidence="11">
    <location>
        <begin position="70"/>
        <end position="83"/>
    </location>
</feature>
<dbReference type="GO" id="GO:0015031">
    <property type="term" value="P:protein transport"/>
    <property type="evidence" value="ECO:0007669"/>
    <property type="project" value="UniProtKB-UniRule"/>
</dbReference>
<keyword evidence="9 10" id="KW-0472">Membrane</keyword>
<dbReference type="AlphaFoldDB" id="A0A3G4VEV6"/>
<feature type="region of interest" description="Disordered" evidence="11">
    <location>
        <begin position="48"/>
        <end position="152"/>
    </location>
</feature>
<keyword evidence="10" id="KW-0735">Signal-anchor</keyword>
<dbReference type="PRINTS" id="PR01374">
    <property type="entry name" value="TONBPROTEIN"/>
</dbReference>
<dbReference type="InterPro" id="IPR003538">
    <property type="entry name" value="TonB"/>
</dbReference>
<dbReference type="GO" id="GO:0098797">
    <property type="term" value="C:plasma membrane protein complex"/>
    <property type="evidence" value="ECO:0007669"/>
    <property type="project" value="TreeGrafter"/>
</dbReference>
<evidence type="ECO:0000256" key="8">
    <source>
        <dbReference type="ARBA" id="ARBA00022989"/>
    </source>
</evidence>
<evidence type="ECO:0000256" key="1">
    <source>
        <dbReference type="ARBA" id="ARBA00004383"/>
    </source>
</evidence>
<evidence type="ECO:0000256" key="10">
    <source>
        <dbReference type="RuleBase" id="RU362123"/>
    </source>
</evidence>
<keyword evidence="6 10" id="KW-0812">Transmembrane</keyword>
<keyword evidence="5 10" id="KW-0997">Cell inner membrane</keyword>
<sequence>MNITRYVVAGVVSVALHMSLMLAHKEQQVFAMPSGSTSQSVSLNFVAPKASPTEKPSEQQKTAPTPQEKPVVKETAPEVVKKEVVKKKSQPVKKPEPKKVVKKPQPKPAPKKKPVEKVVKQEKTKPLKPEKTEQKKVDKTPSSSDSAPKAVVNSGVSSEPILVTEPAFLSKQVQPRYPRIARKRGIEGVATYEIWLDEKGRQVKQVLISSSGATILDKSALDAIKQWQFSTHTVNGVAMAHRIQIPVRFKLD</sequence>
<dbReference type="GO" id="GO:0055085">
    <property type="term" value="P:transmembrane transport"/>
    <property type="evidence" value="ECO:0007669"/>
    <property type="project" value="InterPro"/>
</dbReference>
<dbReference type="InterPro" id="IPR051045">
    <property type="entry name" value="TonB-dependent_transducer"/>
</dbReference>
<feature type="domain" description="TonB C-terminal" evidence="12">
    <location>
        <begin position="162"/>
        <end position="252"/>
    </location>
</feature>
<dbReference type="SUPFAM" id="SSF74653">
    <property type="entry name" value="TolA/TonB C-terminal domain"/>
    <property type="match status" value="1"/>
</dbReference>
<dbReference type="GO" id="GO:0015891">
    <property type="term" value="P:siderophore transport"/>
    <property type="evidence" value="ECO:0007669"/>
    <property type="project" value="InterPro"/>
</dbReference>
<comment type="function">
    <text evidence="10">Interacts with outer membrane receptor proteins that carry out high-affinity binding and energy dependent uptake into the periplasmic space of specific substrates. It could act to transduce energy from the cytoplasmic membrane to specific energy-requiring processes in the outer membrane, resulting in the release into the periplasm of ligands bound by these outer membrane proteins.</text>
</comment>
<evidence type="ECO:0000256" key="2">
    <source>
        <dbReference type="ARBA" id="ARBA00006555"/>
    </source>
</evidence>
<evidence type="ECO:0000256" key="3">
    <source>
        <dbReference type="ARBA" id="ARBA00022448"/>
    </source>
</evidence>